<dbReference type="GO" id="GO:0010133">
    <property type="term" value="P:L-proline catabolic process to L-glutamate"/>
    <property type="evidence" value="ECO:0007669"/>
    <property type="project" value="TreeGrafter"/>
</dbReference>
<dbReference type="AlphaFoldDB" id="A0AA48HEF6"/>
<keyword evidence="4" id="KW-1185">Reference proteome</keyword>
<dbReference type="GO" id="GO:0071949">
    <property type="term" value="F:FAD binding"/>
    <property type="evidence" value="ECO:0007669"/>
    <property type="project" value="TreeGrafter"/>
</dbReference>
<sequence length="393" mass="45478">MSETINFNNTEFAFSSKSNYELKKAIILFKLLRYGSLTKIGKSFLKFAFKVKLPVEGILRKTIFSQFCGGENLLDCKSEIDKLFNKGLVLSILDYSVEGSQSEKSFDDNLDTLLKVCQFSKNQKEIPFLVFKPTGIGKLEIFRKISENQILDKSECEQWERIKKRFETICLAVSKTDTLKVMVDAEESWAHCAVDRLTEEMMVKYNKTRTVVFTTVQLYLRHKLDYLKDLKKLSEQHKIRIGVKLVRGAYMEKERNRAFKMGYKSPICQDKAATDKNFNDGLDYVLDNLDFFDVFLGTHNEFSCKRLVRGLMVHNLKSTDGRIWFGQLFGMSDNISFNLSQAGYNVVKYVPFGPIKEVMPYLIRRAEENSSVGSQSSREIELIKKELLRRKVL</sequence>
<reference evidence="3 4" key="1">
    <citation type="submission" date="2023-01" db="EMBL/GenBank/DDBJ databases">
        <title>Complete genome sequence of Muricauda aquimarina strain IFOP_LL357.</title>
        <authorList>
            <person name="Gajardo G."/>
            <person name="Ueki S."/>
            <person name="Maruyama F."/>
        </authorList>
    </citation>
    <scope>NUCLEOTIDE SEQUENCE [LARGE SCALE GENOMIC DNA]</scope>
    <source>
        <strain evidence="3 4">IFOP_LL357</strain>
    </source>
</reference>
<dbReference type="InterPro" id="IPR015659">
    <property type="entry name" value="Proline_oxidase"/>
</dbReference>
<protein>
    <submittedName>
        <fullName evidence="3">Proline dehydrogenase</fullName>
    </submittedName>
</protein>
<feature type="domain" description="Proline dehydrogenase" evidence="2">
    <location>
        <begin position="77"/>
        <end position="377"/>
    </location>
</feature>
<dbReference type="Pfam" id="PF01619">
    <property type="entry name" value="Pro_dh"/>
    <property type="match status" value="1"/>
</dbReference>
<dbReference type="PANTHER" id="PTHR13914:SF0">
    <property type="entry name" value="PROLINE DEHYDROGENASE 1, MITOCHONDRIAL"/>
    <property type="match status" value="1"/>
</dbReference>
<dbReference type="InterPro" id="IPR029041">
    <property type="entry name" value="FAD-linked_oxidoreductase-like"/>
</dbReference>
<organism evidence="3 4">
    <name type="scientific">Flagellimonas marinaquae</name>
    <dbReference type="NCBI Taxonomy" id="254955"/>
    <lineage>
        <taxon>Bacteria</taxon>
        <taxon>Pseudomonadati</taxon>
        <taxon>Bacteroidota</taxon>
        <taxon>Flavobacteriia</taxon>
        <taxon>Flavobacteriales</taxon>
        <taxon>Flavobacteriaceae</taxon>
        <taxon>Flagellimonas</taxon>
    </lineage>
</organism>
<dbReference type="RefSeq" id="WP_338194390.1">
    <property type="nucleotide sequence ID" value="NZ_AP027268.1"/>
</dbReference>
<accession>A0AA48HEF6</accession>
<proteinExistence type="predicted"/>
<evidence type="ECO:0000313" key="4">
    <source>
        <dbReference type="Proteomes" id="UP001330184"/>
    </source>
</evidence>
<dbReference type="GO" id="GO:0004657">
    <property type="term" value="F:proline dehydrogenase activity"/>
    <property type="evidence" value="ECO:0007669"/>
    <property type="project" value="InterPro"/>
</dbReference>
<gene>
    <name evidence="3" type="primary">putA_1</name>
    <name evidence="3" type="ORF">MACH07_25020</name>
</gene>
<dbReference type="PANTHER" id="PTHR13914">
    <property type="entry name" value="PROLINE OXIDASE"/>
    <property type="match status" value="1"/>
</dbReference>
<evidence type="ECO:0000256" key="1">
    <source>
        <dbReference type="ARBA" id="ARBA00023002"/>
    </source>
</evidence>
<dbReference type="Gene3D" id="3.20.20.220">
    <property type="match status" value="1"/>
</dbReference>
<keyword evidence="1" id="KW-0560">Oxidoreductase</keyword>
<evidence type="ECO:0000313" key="3">
    <source>
        <dbReference type="EMBL" id="BDW93670.1"/>
    </source>
</evidence>
<evidence type="ECO:0000259" key="2">
    <source>
        <dbReference type="Pfam" id="PF01619"/>
    </source>
</evidence>
<dbReference type="InterPro" id="IPR002872">
    <property type="entry name" value="Proline_DH_dom"/>
</dbReference>
<dbReference type="Proteomes" id="UP001330184">
    <property type="component" value="Chromosome"/>
</dbReference>
<dbReference type="EMBL" id="AP027268">
    <property type="protein sequence ID" value="BDW93670.1"/>
    <property type="molecule type" value="Genomic_DNA"/>
</dbReference>
<dbReference type="SUPFAM" id="SSF51730">
    <property type="entry name" value="FAD-linked oxidoreductase"/>
    <property type="match status" value="1"/>
</dbReference>
<name>A0AA48HEF6_9FLAO</name>